<feature type="region of interest" description="Disordered" evidence="7">
    <location>
        <begin position="206"/>
        <end position="227"/>
    </location>
</feature>
<keyword evidence="10" id="KW-1185">Reference proteome</keyword>
<dbReference type="GO" id="GO:0006950">
    <property type="term" value="P:response to stress"/>
    <property type="evidence" value="ECO:0007669"/>
    <property type="project" value="UniProtKB-ARBA"/>
</dbReference>
<keyword evidence="3 6" id="KW-0157">Chromophore</keyword>
<accession>E2S0F6</accession>
<feature type="binding site" evidence="4">
    <location>
        <begin position="273"/>
        <end position="277"/>
    </location>
    <ligand>
        <name>FAD</name>
        <dbReference type="ChEBI" id="CHEBI:57692"/>
    </ligand>
</feature>
<keyword evidence="1 4" id="KW-0285">Flavoprotein</keyword>
<dbReference type="InterPro" id="IPR002081">
    <property type="entry name" value="Cryptochrome/DNA_photolyase_1"/>
</dbReference>
<dbReference type="InterPro" id="IPR006050">
    <property type="entry name" value="DNA_photolyase_N"/>
</dbReference>
<evidence type="ECO:0000313" key="10">
    <source>
        <dbReference type="Proteomes" id="UP000003020"/>
    </source>
</evidence>
<protein>
    <submittedName>
        <fullName evidence="9">FAD binding domain of DNA photolyase</fullName>
    </submittedName>
</protein>
<dbReference type="Gene3D" id="1.10.579.10">
    <property type="entry name" value="DNA Cyclobutane Dipyrimidine Photolyase, subunit A, domain 3"/>
    <property type="match status" value="1"/>
</dbReference>
<dbReference type="GO" id="GO:0009416">
    <property type="term" value="P:response to light stimulus"/>
    <property type="evidence" value="ECO:0007669"/>
    <property type="project" value="TreeGrafter"/>
</dbReference>
<dbReference type="PRINTS" id="PR00147">
    <property type="entry name" value="DNAPHOTLYASE"/>
</dbReference>
<dbReference type="SUPFAM" id="SSF52425">
    <property type="entry name" value="Cryptochrome/photolyase, N-terminal domain"/>
    <property type="match status" value="1"/>
</dbReference>
<dbReference type="AlphaFoldDB" id="E2S0F6"/>
<feature type="binding site" evidence="4">
    <location>
        <begin position="403"/>
        <end position="405"/>
    </location>
    <ligand>
        <name>FAD</name>
        <dbReference type="ChEBI" id="CHEBI:57692"/>
    </ligand>
</feature>
<dbReference type="Gene3D" id="3.40.50.620">
    <property type="entry name" value="HUPs"/>
    <property type="match status" value="1"/>
</dbReference>
<dbReference type="PANTHER" id="PTHR11455">
    <property type="entry name" value="CRYPTOCHROME"/>
    <property type="match status" value="1"/>
</dbReference>
<dbReference type="PROSITE" id="PS00394">
    <property type="entry name" value="DNA_PHOTOLYASES_1_1"/>
    <property type="match status" value="1"/>
</dbReference>
<evidence type="ECO:0000256" key="6">
    <source>
        <dbReference type="RuleBase" id="RU004182"/>
    </source>
</evidence>
<keyword evidence="2 4" id="KW-0274">FAD</keyword>
<feature type="site" description="Electron transfer via tryptophanyl radical" evidence="5">
    <location>
        <position position="413"/>
    </location>
</feature>
<feature type="binding site" evidence="4">
    <location>
        <position position="261"/>
    </location>
    <ligand>
        <name>FAD</name>
        <dbReference type="ChEBI" id="CHEBI:57692"/>
    </ligand>
</feature>
<sequence>MDDQRSSVNFDSAVTWPFKLRGKHYLPTRGFSKSPFPPRRMTAMTCLMWFRDDLRLHDNQALSRAATAASLGDAPLVAVVLDEPAYPGTRPLGGATTWWRERSLYALAHDLADHGVELIRAAGDAREEIPRLAAELGATTVTWTRRYHGPLREVDATVKETLTSQGTTATSLPGFTLVEPWEVTNGQGQPYKVFTPFSKAAASQVAGDEPEGVPEMGASASSASAWPKPTEPAWAASLAEHWTPGEAGARERLAQLDLANYAEERDIPALNATSLLSPHLRFGEVSPREVWFAAAEEPEAAKFHSELLWRDFAWHRLYHLPNLATENVREKFDRFDWSWDDPRLKDWQAGTTGIPLVDAGMRELWATGYMHNRVRMVVGSFLTKNLGIHWRLGEEWFWDTLVDADAASNPFNWQWVAGCGDDAAPFFRIFNPETQAKRFDPDGEYVRRWAPALSAPPIVDLQESRQAALDAYAEIKD</sequence>
<evidence type="ECO:0000256" key="7">
    <source>
        <dbReference type="SAM" id="MobiDB-lite"/>
    </source>
</evidence>
<dbReference type="InterPro" id="IPR036134">
    <property type="entry name" value="Crypto/Photolyase_FAD-like_sf"/>
</dbReference>
<dbReference type="PROSITE" id="PS51645">
    <property type="entry name" value="PHR_CRY_ALPHA_BETA"/>
    <property type="match status" value="1"/>
</dbReference>
<evidence type="ECO:0000313" key="9">
    <source>
        <dbReference type="EMBL" id="EFQ81728.1"/>
    </source>
</evidence>
<comment type="caution">
    <text evidence="9">The sequence shown here is derived from an EMBL/GenBank/DDBJ whole genome shotgun (WGS) entry which is preliminary data.</text>
</comment>
<dbReference type="PANTHER" id="PTHR11455:SF9">
    <property type="entry name" value="CRYPTOCHROME CIRCADIAN CLOCK 5 ISOFORM X1"/>
    <property type="match status" value="1"/>
</dbReference>
<dbReference type="Proteomes" id="UP000003020">
    <property type="component" value="Unassembled WGS sequence"/>
</dbReference>
<keyword evidence="9" id="KW-0456">Lyase</keyword>
<dbReference type="Pfam" id="PF03441">
    <property type="entry name" value="FAD_binding_7"/>
    <property type="match status" value="1"/>
</dbReference>
<feature type="site" description="Electron transfer via tryptophanyl radical" evidence="5">
    <location>
        <position position="337"/>
    </location>
</feature>
<dbReference type="InterPro" id="IPR014729">
    <property type="entry name" value="Rossmann-like_a/b/a_fold"/>
</dbReference>
<dbReference type="GO" id="GO:0071949">
    <property type="term" value="F:FAD binding"/>
    <property type="evidence" value="ECO:0007669"/>
    <property type="project" value="TreeGrafter"/>
</dbReference>
<evidence type="ECO:0000259" key="8">
    <source>
        <dbReference type="PROSITE" id="PS51645"/>
    </source>
</evidence>
<dbReference type="InterPro" id="IPR036155">
    <property type="entry name" value="Crypto/Photolyase_N_sf"/>
</dbReference>
<evidence type="ECO:0000256" key="1">
    <source>
        <dbReference type="ARBA" id="ARBA00022630"/>
    </source>
</evidence>
<dbReference type="HOGENOM" id="CLU_010348_2_2_11"/>
<dbReference type="Gene3D" id="1.25.40.80">
    <property type="match status" value="1"/>
</dbReference>
<name>E2S0F6_9CORY</name>
<dbReference type="GO" id="GO:0006139">
    <property type="term" value="P:nucleobase-containing compound metabolic process"/>
    <property type="evidence" value="ECO:0007669"/>
    <property type="project" value="UniProtKB-ARBA"/>
</dbReference>
<dbReference type="Pfam" id="PF00875">
    <property type="entry name" value="DNA_photolyase"/>
    <property type="match status" value="1"/>
</dbReference>
<proteinExistence type="inferred from homology"/>
<dbReference type="SUPFAM" id="SSF48173">
    <property type="entry name" value="Cryptochrome/photolyase FAD-binding domain"/>
    <property type="match status" value="1"/>
</dbReference>
<dbReference type="eggNOG" id="COG0415">
    <property type="taxonomic scope" value="Bacteria"/>
</dbReference>
<evidence type="ECO:0000256" key="4">
    <source>
        <dbReference type="PIRSR" id="PIRSR602081-1"/>
    </source>
</evidence>
<feature type="domain" description="Photolyase/cryptochrome alpha/beta" evidence="8">
    <location>
        <begin position="44"/>
        <end position="177"/>
    </location>
</feature>
<dbReference type="EMBL" id="ABYQ02000001">
    <property type="protein sequence ID" value="EFQ81728.1"/>
    <property type="molecule type" value="Genomic_DNA"/>
</dbReference>
<feature type="binding site" evidence="4">
    <location>
        <position position="303"/>
    </location>
    <ligand>
        <name>FAD</name>
        <dbReference type="ChEBI" id="CHEBI:57692"/>
    </ligand>
</feature>
<comment type="cofactor">
    <cofactor evidence="4">
        <name>FAD</name>
        <dbReference type="ChEBI" id="CHEBI:57692"/>
    </cofactor>
    <text evidence="4">Binds 1 FAD per subunit.</text>
</comment>
<dbReference type="GO" id="GO:0003904">
    <property type="term" value="F:deoxyribodipyrimidine photo-lyase activity"/>
    <property type="evidence" value="ECO:0007669"/>
    <property type="project" value="TreeGrafter"/>
</dbReference>
<evidence type="ECO:0000256" key="5">
    <source>
        <dbReference type="PIRSR" id="PIRSR602081-2"/>
    </source>
</evidence>
<comment type="similarity">
    <text evidence="6">Belongs to the DNA photolyase family.</text>
</comment>
<evidence type="ECO:0000256" key="3">
    <source>
        <dbReference type="ARBA" id="ARBA00022991"/>
    </source>
</evidence>
<organism evidence="9 10">
    <name type="scientific">Corynebacterium pseudogenitalium ATCC 33035</name>
    <dbReference type="NCBI Taxonomy" id="525264"/>
    <lineage>
        <taxon>Bacteria</taxon>
        <taxon>Bacillati</taxon>
        <taxon>Actinomycetota</taxon>
        <taxon>Actinomycetes</taxon>
        <taxon>Mycobacteriales</taxon>
        <taxon>Corynebacteriaceae</taxon>
        <taxon>Corynebacterium</taxon>
    </lineage>
</organism>
<feature type="site" description="Electron transfer via tryptophanyl radical" evidence="5">
    <location>
        <position position="390"/>
    </location>
</feature>
<evidence type="ECO:0000256" key="2">
    <source>
        <dbReference type="ARBA" id="ARBA00022827"/>
    </source>
</evidence>
<dbReference type="GO" id="GO:0003677">
    <property type="term" value="F:DNA binding"/>
    <property type="evidence" value="ECO:0007669"/>
    <property type="project" value="TreeGrafter"/>
</dbReference>
<dbReference type="InterPro" id="IPR018394">
    <property type="entry name" value="DNA_photolyase_1_CS_C"/>
</dbReference>
<reference evidence="9 10" key="1">
    <citation type="submission" date="2010-08" db="EMBL/GenBank/DDBJ databases">
        <authorList>
            <person name="Muzny D."/>
            <person name="Qin X."/>
            <person name="Buhay C."/>
            <person name="Dugan-Rocha S."/>
            <person name="Ding Y."/>
            <person name="Chen G."/>
            <person name="Hawes A."/>
            <person name="Holder M."/>
            <person name="Jhangiani S."/>
            <person name="Johnson A."/>
            <person name="Khan Z."/>
            <person name="Li Z."/>
            <person name="Liu W."/>
            <person name="Liu X."/>
            <person name="Perez L."/>
            <person name="Shen H."/>
            <person name="Wang Q."/>
            <person name="Watt J."/>
            <person name="Xi L."/>
            <person name="Xin Y."/>
            <person name="Zhou J."/>
            <person name="Deng J."/>
            <person name="Jiang H."/>
            <person name="Liu Y."/>
            <person name="Qu J."/>
            <person name="Song X.-Z."/>
            <person name="Zhang L."/>
            <person name="Villasana D."/>
            <person name="Johnson A."/>
            <person name="Liu J."/>
            <person name="Liyanage D."/>
            <person name="Lorensuhewa L."/>
            <person name="Robinson T."/>
            <person name="Song A."/>
            <person name="Song B.-B."/>
            <person name="Dinh H."/>
            <person name="Thornton R."/>
            <person name="Coyle M."/>
            <person name="Francisco L."/>
            <person name="Jackson L."/>
            <person name="Javaid M."/>
            <person name="Korchina V."/>
            <person name="Kovar C."/>
            <person name="Mata R."/>
            <person name="Mathew T."/>
            <person name="Ngo R."/>
            <person name="Nguyen L."/>
            <person name="Nguyen N."/>
            <person name="Okwuonu G."/>
            <person name="Ongeri F."/>
            <person name="Pham C."/>
            <person name="Simmons D."/>
            <person name="Wilczek-Boney K."/>
            <person name="Hale W."/>
            <person name="Jakkamsetti A."/>
            <person name="Pham P."/>
            <person name="Ruth R."/>
            <person name="San Lucas F."/>
            <person name="Warren J."/>
            <person name="Zhang J."/>
            <person name="Zhao Z."/>
            <person name="Zhou C."/>
            <person name="Zhu D."/>
            <person name="Lee S."/>
            <person name="Bess C."/>
            <person name="Blankenburg K."/>
            <person name="Forbes L."/>
            <person name="Fu Q."/>
            <person name="Gubbala S."/>
            <person name="Hirani K."/>
            <person name="Jayaseelan J.C."/>
            <person name="Lara F."/>
            <person name="Munidasa M."/>
            <person name="Palculict T."/>
            <person name="Patil S."/>
            <person name="Pu L.-L."/>
            <person name="Saada N."/>
            <person name="Tang L."/>
            <person name="Weissenberger G."/>
            <person name="Zhu Y."/>
            <person name="Hemphill L."/>
            <person name="Shang Y."/>
            <person name="Youmans B."/>
            <person name="Ayvaz T."/>
            <person name="Ross M."/>
            <person name="Santibanez J."/>
            <person name="Aqrawi P."/>
            <person name="Gross S."/>
            <person name="Joshi V."/>
            <person name="Fowler G."/>
            <person name="Nazareth L."/>
            <person name="Reid J."/>
            <person name="Worley K."/>
            <person name="Petrosino J."/>
            <person name="Highlander S."/>
            <person name="Gibbs R."/>
        </authorList>
    </citation>
    <scope>NUCLEOTIDE SEQUENCE [LARGE SCALE GENOMIC DNA]</scope>
    <source>
        <strain evidence="9 10">ATCC 33035</strain>
    </source>
</reference>
<dbReference type="InterPro" id="IPR005101">
    <property type="entry name" value="Cryptochr/Photolyase_FAD-bd"/>
</dbReference>
<gene>
    <name evidence="9" type="ORF">HMPREF0305_10008</name>
</gene>